<dbReference type="AlphaFoldDB" id="A0A835NLC0"/>
<evidence type="ECO:0000313" key="4">
    <source>
        <dbReference type="Proteomes" id="UP000618051"/>
    </source>
</evidence>
<evidence type="ECO:0000313" key="2">
    <source>
        <dbReference type="EMBL" id="KAG0117958.1"/>
    </source>
</evidence>
<keyword evidence="4" id="KW-1185">Reference proteome</keyword>
<name>A0A835NLC0_9PASS</name>
<evidence type="ECO:0000256" key="1">
    <source>
        <dbReference type="SAM" id="MobiDB-lite"/>
    </source>
</evidence>
<proteinExistence type="predicted"/>
<organism evidence="2">
    <name type="scientific">Lamprotornis superbus</name>
    <dbReference type="NCBI Taxonomy" id="245042"/>
    <lineage>
        <taxon>Eukaryota</taxon>
        <taxon>Metazoa</taxon>
        <taxon>Chordata</taxon>
        <taxon>Craniata</taxon>
        <taxon>Vertebrata</taxon>
        <taxon>Euteleostomi</taxon>
        <taxon>Archelosauria</taxon>
        <taxon>Archosauria</taxon>
        <taxon>Dinosauria</taxon>
        <taxon>Saurischia</taxon>
        <taxon>Theropoda</taxon>
        <taxon>Coelurosauria</taxon>
        <taxon>Aves</taxon>
        <taxon>Neognathae</taxon>
        <taxon>Neoaves</taxon>
        <taxon>Telluraves</taxon>
        <taxon>Australaves</taxon>
        <taxon>Passeriformes</taxon>
        <taxon>Sturnidae</taxon>
        <taxon>Lamprotornis</taxon>
    </lineage>
</organism>
<comment type="caution">
    <text evidence="2">The sequence shown here is derived from an EMBL/GenBank/DDBJ whole genome shotgun (WGS) entry which is preliminary data.</text>
</comment>
<feature type="region of interest" description="Disordered" evidence="1">
    <location>
        <begin position="1"/>
        <end position="21"/>
    </location>
</feature>
<dbReference type="EMBL" id="JADDUC020000009">
    <property type="protein sequence ID" value="KAI1236470.1"/>
    <property type="molecule type" value="Genomic_DNA"/>
</dbReference>
<reference evidence="2" key="1">
    <citation type="submission" date="2020-10" db="EMBL/GenBank/DDBJ databases">
        <title>Feather gene expression reveals the developmental basis of iridescence in African starlings.</title>
        <authorList>
            <person name="Rubenstein D.R."/>
        </authorList>
    </citation>
    <scope>NUCLEOTIDE SEQUENCE</scope>
    <source>
        <strain evidence="2">SS15</strain>
        <tissue evidence="2">Liver</tissue>
    </source>
</reference>
<accession>A0A835NLC0</accession>
<evidence type="ECO:0000313" key="3">
    <source>
        <dbReference type="EMBL" id="KAI1236470.1"/>
    </source>
</evidence>
<reference evidence="3 4" key="2">
    <citation type="journal article" date="2021" name="J. Hered.">
        <title>Feather Gene Expression Elucidates the Developmental Basis of Plumage Iridescence in African Starlings.</title>
        <authorList>
            <person name="Rubenstein D.R."/>
            <person name="Corvelo A."/>
            <person name="MacManes M.D."/>
            <person name="Maia R."/>
            <person name="Narzisi G."/>
            <person name="Rousaki A."/>
            <person name="Vandenabeele P."/>
            <person name="Shawkey M.D."/>
            <person name="Solomon J."/>
        </authorList>
    </citation>
    <scope>NUCLEOTIDE SEQUENCE [LARGE SCALE GENOMIC DNA]</scope>
    <source>
        <strain evidence="3">SS15</strain>
    </source>
</reference>
<reference evidence="3" key="3">
    <citation type="submission" date="2022-01" db="EMBL/GenBank/DDBJ databases">
        <authorList>
            <person name="Rubenstein D.R."/>
        </authorList>
    </citation>
    <scope>NUCLEOTIDE SEQUENCE</scope>
    <source>
        <strain evidence="3">SS15</strain>
        <tissue evidence="3">Liver</tissue>
    </source>
</reference>
<sequence length="203" mass="21701">MQGARCAPPAPPAKESLPADLRDEGSRVSAARLEFFVLQHKTLLLSPAGSCLSYCLKLTIHENASFYFVQTDKIQVALNHVSVQEQEPCLGLITFGFRLVAIRAGHVGTILGGFSPNLKTLALGFLSAQEKVEASTAGQEDGAASCCVCVNAEGGGGGIPTVTKYLGQGERDQFLHPETGNIWHCGVRERQAVETQRTALCFL</sequence>
<gene>
    <name evidence="3" type="ORF">IHE44_0014718</name>
    <name evidence="2" type="ORF">IHE44_001965</name>
</gene>
<dbReference type="EMBL" id="JADDUC010000125">
    <property type="protein sequence ID" value="KAG0117958.1"/>
    <property type="molecule type" value="Genomic_DNA"/>
</dbReference>
<dbReference type="Proteomes" id="UP000618051">
    <property type="component" value="Unassembled WGS sequence"/>
</dbReference>
<protein>
    <submittedName>
        <fullName evidence="2">Uncharacterized protein</fullName>
    </submittedName>
</protein>